<evidence type="ECO:0000259" key="2">
    <source>
        <dbReference type="Pfam" id="PF05707"/>
    </source>
</evidence>
<evidence type="ECO:0000256" key="1">
    <source>
        <dbReference type="SAM" id="MobiDB-lite"/>
    </source>
</evidence>
<sequence length="475" mass="51345">MSGCRSWPSTSPLRCTTTSRRRRRPRKSTTWSRIVWPAWRLLKSWRTTTAAGAALINLLLGAPGGGKSYEGVAYHILPALSAGRKVITNLPLVLEAFPPEQRLLLELVTVSKGKPKPVRAASGLLASLRGLEDEEEVSTVVRPFSAVEDYGDPWRHPESGSGPLYVIDECHFAMPRTGTRREVAEWYSMHRHEHADVLLITQSYGKVCKDIIDLVQVCYRVRKAVAFGTNNAYIRKVQDGVRGDVVNTTVRKYDKKYYKFYRSHTKSSEAGQELAATDIVPFWRRWPVVGFGLCMVVLAILLTQVKGNPMDASQNVARSREKAAKPATVTTTTVVTTPASAPVAGQVGSVAPGARKDEHAQGATDSAASAPKAAQHPFAGMGIHVAGWASNGSQGERYVFQLSQNGVPVSTLYGDELARAGYKVTAVSPCAAKIDYGDVHFFARCDLPRQTMSPGGAVDGKPVGDAAAAAAPSSV</sequence>
<dbReference type="InterPro" id="IPR027417">
    <property type="entry name" value="P-loop_NTPase"/>
</dbReference>
<name>A0ABX7ZEK5_9RALS</name>
<proteinExistence type="predicted"/>
<feature type="compositionally biased region" description="Low complexity" evidence="1">
    <location>
        <begin position="8"/>
        <end position="18"/>
    </location>
</feature>
<evidence type="ECO:0000313" key="3">
    <source>
        <dbReference type="EMBL" id="QUP53863.1"/>
    </source>
</evidence>
<dbReference type="Proteomes" id="UP000677898">
    <property type="component" value="Chromosome"/>
</dbReference>
<accession>A0ABX7ZEK5</accession>
<dbReference type="Pfam" id="PF05707">
    <property type="entry name" value="Zot"/>
    <property type="match status" value="1"/>
</dbReference>
<keyword evidence="4" id="KW-1185">Reference proteome</keyword>
<dbReference type="InterPro" id="IPR008900">
    <property type="entry name" value="Zot_N"/>
</dbReference>
<gene>
    <name evidence="3" type="ORF">GO998_08905</name>
</gene>
<evidence type="ECO:0000313" key="4">
    <source>
        <dbReference type="Proteomes" id="UP000677898"/>
    </source>
</evidence>
<feature type="region of interest" description="Disordered" evidence="1">
    <location>
        <begin position="454"/>
        <end position="475"/>
    </location>
</feature>
<organism evidence="3 4">
    <name type="scientific">Ralstonia syzygii</name>
    <dbReference type="NCBI Taxonomy" id="28097"/>
    <lineage>
        <taxon>Bacteria</taxon>
        <taxon>Pseudomonadati</taxon>
        <taxon>Pseudomonadota</taxon>
        <taxon>Betaproteobacteria</taxon>
        <taxon>Burkholderiales</taxon>
        <taxon>Burkholderiaceae</taxon>
        <taxon>Ralstonia</taxon>
        <taxon>Ralstonia solanacearum species complex</taxon>
    </lineage>
</organism>
<reference evidence="3 4" key="1">
    <citation type="journal article" date="2021" name="Phytopathology">
        <title>Complete genome sequence of Ralstonia syzygii subsp. indonesiensis strain LLRS-1, isolated from wilted tobacco in China.</title>
        <authorList>
            <person name="Lu C.H."/>
            <person name="Li J.Y."/>
            <person name="Mi M.G."/>
            <person name="Lin Z.L."/>
            <person name="Jiang N."/>
            <person name="Gai X."/>
            <person name="Ma J.H."/>
            <person name="Lei L.P."/>
            <person name="Xia Z.Y."/>
        </authorList>
    </citation>
    <scope>NUCLEOTIDE SEQUENCE [LARGE SCALE GENOMIC DNA]</scope>
    <source>
        <strain evidence="3 4">LLRS-1</strain>
    </source>
</reference>
<dbReference type="EMBL" id="CP046729">
    <property type="protein sequence ID" value="QUP53863.1"/>
    <property type="molecule type" value="Genomic_DNA"/>
</dbReference>
<feature type="region of interest" description="Disordered" evidence="1">
    <location>
        <begin position="345"/>
        <end position="371"/>
    </location>
</feature>
<feature type="region of interest" description="Disordered" evidence="1">
    <location>
        <begin position="1"/>
        <end position="26"/>
    </location>
</feature>
<protein>
    <recommendedName>
        <fullName evidence="2">Zona occludens toxin N-terminal domain-containing protein</fullName>
    </recommendedName>
</protein>
<dbReference type="Gene3D" id="3.40.50.300">
    <property type="entry name" value="P-loop containing nucleotide triphosphate hydrolases"/>
    <property type="match status" value="1"/>
</dbReference>
<feature type="domain" description="Zona occludens toxin N-terminal" evidence="2">
    <location>
        <begin position="56"/>
        <end position="266"/>
    </location>
</feature>